<evidence type="ECO:0000313" key="5">
    <source>
        <dbReference type="Proteomes" id="UP001156660"/>
    </source>
</evidence>
<protein>
    <recommendedName>
        <fullName evidence="1">UPF0246 protein BTO23_00615</fullName>
    </recommendedName>
</protein>
<reference evidence="5" key="3">
    <citation type="journal article" date="2019" name="Int. J. Syst. Evol. Microbiol.">
        <title>The Global Catalogue of Microorganisms (GCM) 10K type strain sequencing project: providing services to taxonomists for standard genome sequencing and annotation.</title>
        <authorList>
            <consortium name="The Broad Institute Genomics Platform"/>
            <consortium name="The Broad Institute Genome Sequencing Center for Infectious Disease"/>
            <person name="Wu L."/>
            <person name="Ma J."/>
        </authorList>
    </citation>
    <scope>NUCLEOTIDE SEQUENCE [LARGE SCALE GENOMIC DNA]</scope>
    <source>
        <strain evidence="5">NBRC 105001</strain>
    </source>
</reference>
<dbReference type="Pfam" id="PF03883">
    <property type="entry name" value="H2O2_YaaD"/>
    <property type="match status" value="1"/>
</dbReference>
<dbReference type="Proteomes" id="UP000239273">
    <property type="component" value="Unassembled WGS sequence"/>
</dbReference>
<dbReference type="RefSeq" id="WP_060991783.1">
    <property type="nucleotide sequence ID" value="NZ_BSOU01000004.1"/>
</dbReference>
<accession>A0A2S7XGK6</accession>
<reference evidence="2" key="1">
    <citation type="journal article" date="2014" name="Int. J. Syst. Evol. Microbiol.">
        <title>Complete genome of a new Firmicutes species belonging to the dominant human colonic microbiota ('Ruminococcus bicirculans') reveals two chromosomes and a selective capacity to utilize plant glucans.</title>
        <authorList>
            <consortium name="NISC Comparative Sequencing Program"/>
            <person name="Wegmann U."/>
            <person name="Louis P."/>
            <person name="Goesmann A."/>
            <person name="Henrissat B."/>
            <person name="Duncan S.H."/>
            <person name="Flint H.J."/>
        </authorList>
    </citation>
    <scope>NUCLEOTIDE SEQUENCE</scope>
    <source>
        <strain evidence="2">NBRC 105001</strain>
    </source>
</reference>
<dbReference type="EMBL" id="BSOU01000004">
    <property type="protein sequence ID" value="GLR74696.1"/>
    <property type="molecule type" value="Genomic_DNA"/>
</dbReference>
<reference evidence="2" key="4">
    <citation type="submission" date="2023-01" db="EMBL/GenBank/DDBJ databases">
        <title>Draft genome sequence of Aliivibrio sifiae strain NBRC 105001.</title>
        <authorList>
            <person name="Sun Q."/>
            <person name="Mori K."/>
        </authorList>
    </citation>
    <scope>NUCLEOTIDE SEQUENCE</scope>
    <source>
        <strain evidence="2">NBRC 105001</strain>
    </source>
</reference>
<dbReference type="OrthoDB" id="9777133at2"/>
<dbReference type="NCBIfam" id="NF002541">
    <property type="entry name" value="PRK02101.1-1"/>
    <property type="match status" value="1"/>
</dbReference>
<evidence type="ECO:0000313" key="4">
    <source>
        <dbReference type="Proteomes" id="UP000239273"/>
    </source>
</evidence>
<dbReference type="AlphaFoldDB" id="A0A2S7XGK6"/>
<reference evidence="3 4" key="2">
    <citation type="submission" date="2016-12" db="EMBL/GenBank/DDBJ databases">
        <title>Diversity of luminous bacteria.</title>
        <authorList>
            <person name="Yoshizawa S."/>
            <person name="Kogure K."/>
        </authorList>
    </citation>
    <scope>NUCLEOTIDE SEQUENCE [LARGE SCALE GENOMIC DNA]</scope>
    <source>
        <strain evidence="3 4">NBRC 105001</strain>
    </source>
</reference>
<sequence>MLIVVSPAKTLDYETPLPTEVFTQPDFISDSAELIEVCKTLTPLDISNLMKVSDKIASLNAIRFGEWSTTFTHDNARQALYAFKGDVYTGLDANSLTSSDIEYAQMHLRMLSGLYGLLKPLDLMQPYRLEMGTKLANKRGTNLYQFWGNAITQKLNQVIIEQGDDVLINLASNEYFKAVKPKELTANIITPVFKDCKNGQYKIISFYAKKARGLMARFIIENRISTIEELKSFTVDGYYFVDAESSSSELVFKREEQKK</sequence>
<dbReference type="PANTHER" id="PTHR30283">
    <property type="entry name" value="PEROXIDE STRESS RESPONSE PROTEIN YAAA"/>
    <property type="match status" value="1"/>
</dbReference>
<keyword evidence="5" id="KW-1185">Reference proteome</keyword>
<proteinExistence type="inferred from homology"/>
<dbReference type="InterPro" id="IPR005583">
    <property type="entry name" value="YaaA"/>
</dbReference>
<dbReference type="GO" id="GO:0033194">
    <property type="term" value="P:response to hydroperoxide"/>
    <property type="evidence" value="ECO:0007669"/>
    <property type="project" value="TreeGrafter"/>
</dbReference>
<organism evidence="3 4">
    <name type="scientific">Aliivibrio sifiae</name>
    <dbReference type="NCBI Taxonomy" id="566293"/>
    <lineage>
        <taxon>Bacteria</taxon>
        <taxon>Pseudomonadati</taxon>
        <taxon>Pseudomonadota</taxon>
        <taxon>Gammaproteobacteria</taxon>
        <taxon>Vibrionales</taxon>
        <taxon>Vibrionaceae</taxon>
        <taxon>Aliivibrio</taxon>
    </lineage>
</organism>
<evidence type="ECO:0000313" key="3">
    <source>
        <dbReference type="EMBL" id="PQJ92628.1"/>
    </source>
</evidence>
<dbReference type="NCBIfam" id="NF002542">
    <property type="entry name" value="PRK02101.1-3"/>
    <property type="match status" value="1"/>
</dbReference>
<evidence type="ECO:0000256" key="1">
    <source>
        <dbReference type="HAMAP-Rule" id="MF_00652"/>
    </source>
</evidence>
<dbReference type="GO" id="GO:0005829">
    <property type="term" value="C:cytosol"/>
    <property type="evidence" value="ECO:0007669"/>
    <property type="project" value="TreeGrafter"/>
</dbReference>
<name>A0A2S7XGK6_9GAMM</name>
<dbReference type="PANTHER" id="PTHR30283:SF4">
    <property type="entry name" value="PEROXIDE STRESS RESISTANCE PROTEIN YAAA"/>
    <property type="match status" value="1"/>
</dbReference>
<gene>
    <name evidence="3" type="ORF">BTO23_00615</name>
    <name evidence="2" type="ORF">GCM10007855_15700</name>
</gene>
<dbReference type="Proteomes" id="UP001156660">
    <property type="component" value="Unassembled WGS sequence"/>
</dbReference>
<evidence type="ECO:0000313" key="2">
    <source>
        <dbReference type="EMBL" id="GLR74696.1"/>
    </source>
</evidence>
<dbReference type="HAMAP" id="MF_00652">
    <property type="entry name" value="UPF0246"/>
    <property type="match status" value="1"/>
</dbReference>
<comment type="similarity">
    <text evidence="1">Belongs to the UPF0246 family.</text>
</comment>
<dbReference type="EMBL" id="MSCP01000001">
    <property type="protein sequence ID" value="PQJ92628.1"/>
    <property type="molecule type" value="Genomic_DNA"/>
</dbReference>
<comment type="caution">
    <text evidence="3">The sequence shown here is derived from an EMBL/GenBank/DDBJ whole genome shotgun (WGS) entry which is preliminary data.</text>
</comment>